<accession>A0A1I3PDN4</accession>
<dbReference type="InterPro" id="IPR051011">
    <property type="entry name" value="Metal_resp_trans_reg"/>
</dbReference>
<evidence type="ECO:0000256" key="2">
    <source>
        <dbReference type="ARBA" id="ARBA00023125"/>
    </source>
</evidence>
<dbReference type="InterPro" id="IPR036388">
    <property type="entry name" value="WH-like_DNA-bd_sf"/>
</dbReference>
<dbReference type="InterPro" id="IPR001845">
    <property type="entry name" value="HTH_ArsR_DNA-bd_dom"/>
</dbReference>
<keyword evidence="6" id="KW-1185">Reference proteome</keyword>
<dbReference type="Pfam" id="PF01022">
    <property type="entry name" value="HTH_5"/>
    <property type="match status" value="1"/>
</dbReference>
<reference evidence="5 6" key="1">
    <citation type="submission" date="2016-10" db="EMBL/GenBank/DDBJ databases">
        <authorList>
            <person name="de Groot N.N."/>
        </authorList>
    </citation>
    <scope>NUCLEOTIDE SEQUENCE [LARGE SCALE GENOMIC DNA]</scope>
    <source>
        <strain evidence="5 6">CGMCC 1.11156</strain>
    </source>
</reference>
<dbReference type="GO" id="GO:0003677">
    <property type="term" value="F:DNA binding"/>
    <property type="evidence" value="ECO:0007669"/>
    <property type="project" value="UniProtKB-KW"/>
</dbReference>
<dbReference type="STRING" id="1005945.SAMN05216561_12047"/>
<organism evidence="5 6">
    <name type="scientific">Nocardioides psychrotolerans</name>
    <dbReference type="NCBI Taxonomy" id="1005945"/>
    <lineage>
        <taxon>Bacteria</taxon>
        <taxon>Bacillati</taxon>
        <taxon>Actinomycetota</taxon>
        <taxon>Actinomycetes</taxon>
        <taxon>Propionibacteriales</taxon>
        <taxon>Nocardioidaceae</taxon>
        <taxon>Nocardioides</taxon>
    </lineage>
</organism>
<dbReference type="AlphaFoldDB" id="A0A1I3PDN4"/>
<gene>
    <name evidence="5" type="ORF">SAMN05216561_12047</name>
</gene>
<dbReference type="PANTHER" id="PTHR43132:SF8">
    <property type="entry name" value="HTH-TYPE TRANSCRIPTIONAL REGULATOR KMTR"/>
    <property type="match status" value="1"/>
</dbReference>
<evidence type="ECO:0000313" key="5">
    <source>
        <dbReference type="EMBL" id="SFJ19531.1"/>
    </source>
</evidence>
<dbReference type="RefSeq" id="WP_091116736.1">
    <property type="nucleotide sequence ID" value="NZ_FOQG01000020.1"/>
</dbReference>
<evidence type="ECO:0000313" key="6">
    <source>
        <dbReference type="Proteomes" id="UP000198649"/>
    </source>
</evidence>
<dbReference type="PRINTS" id="PR00778">
    <property type="entry name" value="HTHARSR"/>
</dbReference>
<keyword evidence="1" id="KW-0805">Transcription regulation</keyword>
<dbReference type="EMBL" id="FOQG01000020">
    <property type="protein sequence ID" value="SFJ19531.1"/>
    <property type="molecule type" value="Genomic_DNA"/>
</dbReference>
<dbReference type="GO" id="GO:0003700">
    <property type="term" value="F:DNA-binding transcription factor activity"/>
    <property type="evidence" value="ECO:0007669"/>
    <property type="project" value="InterPro"/>
</dbReference>
<dbReference type="Gene3D" id="1.10.10.10">
    <property type="entry name" value="Winged helix-like DNA-binding domain superfamily/Winged helix DNA-binding domain"/>
    <property type="match status" value="1"/>
</dbReference>
<dbReference type="InterPro" id="IPR011991">
    <property type="entry name" value="ArsR-like_HTH"/>
</dbReference>
<keyword evidence="2" id="KW-0238">DNA-binding</keyword>
<protein>
    <submittedName>
        <fullName evidence="5">ArsR family transcriptional regulator</fullName>
    </submittedName>
</protein>
<dbReference type="SMART" id="SM00418">
    <property type="entry name" value="HTH_ARSR"/>
    <property type="match status" value="1"/>
</dbReference>
<name>A0A1I3PDN4_9ACTN</name>
<evidence type="ECO:0000256" key="3">
    <source>
        <dbReference type="ARBA" id="ARBA00023163"/>
    </source>
</evidence>
<dbReference type="PROSITE" id="PS50987">
    <property type="entry name" value="HTH_ARSR_2"/>
    <property type="match status" value="1"/>
</dbReference>
<dbReference type="Proteomes" id="UP000198649">
    <property type="component" value="Unassembled WGS sequence"/>
</dbReference>
<dbReference type="PANTHER" id="PTHR43132">
    <property type="entry name" value="ARSENICAL RESISTANCE OPERON REPRESSOR ARSR-RELATED"/>
    <property type="match status" value="1"/>
</dbReference>
<dbReference type="CDD" id="cd00090">
    <property type="entry name" value="HTH_ARSR"/>
    <property type="match status" value="1"/>
</dbReference>
<dbReference type="InterPro" id="IPR036390">
    <property type="entry name" value="WH_DNA-bd_sf"/>
</dbReference>
<proteinExistence type="predicted"/>
<keyword evidence="3" id="KW-0804">Transcription</keyword>
<evidence type="ECO:0000259" key="4">
    <source>
        <dbReference type="PROSITE" id="PS50987"/>
    </source>
</evidence>
<evidence type="ECO:0000256" key="1">
    <source>
        <dbReference type="ARBA" id="ARBA00023015"/>
    </source>
</evidence>
<dbReference type="SUPFAM" id="SSF46785">
    <property type="entry name" value="Winged helix' DNA-binding domain"/>
    <property type="match status" value="1"/>
</dbReference>
<sequence length="112" mass="12396">MSDPDTESVDVAVEVFRMLSDGTRVRLLWRMVEGEVSVHDLALAVGKPQAATSQHLAKLRLARLVTTRREGTTIYYQLANDHARQLVTDALHHAEHLGNGVPAHHQRPDGVS</sequence>
<dbReference type="NCBIfam" id="NF033788">
    <property type="entry name" value="HTH_metalloreg"/>
    <property type="match status" value="1"/>
</dbReference>
<feature type="domain" description="HTH arsR-type" evidence="4">
    <location>
        <begin position="4"/>
        <end position="98"/>
    </location>
</feature>